<name>A0A1F4VKQ3_UNCKA</name>
<sequence length="103" mass="11593">MSITIRLAKFGKKFAPSYKIVVSETRNKRNGRYVDVLGHYSPLAPSNNLALDKEKYKKWVENGATVSESVTELMNGTYTYVKYTPKTKKQAGVQDTPQEGTTE</sequence>
<dbReference type="GO" id="GO:0015935">
    <property type="term" value="C:small ribosomal subunit"/>
    <property type="evidence" value="ECO:0007669"/>
    <property type="project" value="TreeGrafter"/>
</dbReference>
<dbReference type="Gene3D" id="3.30.1320.10">
    <property type="match status" value="1"/>
</dbReference>
<comment type="similarity">
    <text evidence="3">Belongs to the bacterial ribosomal protein bS16 family.</text>
</comment>
<evidence type="ECO:0000256" key="3">
    <source>
        <dbReference type="HAMAP-Rule" id="MF_00385"/>
    </source>
</evidence>
<evidence type="ECO:0000256" key="1">
    <source>
        <dbReference type="ARBA" id="ARBA00022980"/>
    </source>
</evidence>
<gene>
    <name evidence="3" type="primary">rpsP</name>
    <name evidence="4" type="ORF">A3H26_00780</name>
</gene>
<dbReference type="Pfam" id="PF00886">
    <property type="entry name" value="Ribosomal_S16"/>
    <property type="match status" value="1"/>
</dbReference>
<dbReference type="PANTHER" id="PTHR12919">
    <property type="entry name" value="30S RIBOSOMAL PROTEIN S16"/>
    <property type="match status" value="1"/>
</dbReference>
<comment type="caution">
    <text evidence="4">The sequence shown here is derived from an EMBL/GenBank/DDBJ whole genome shotgun (WGS) entry which is preliminary data.</text>
</comment>
<evidence type="ECO:0000313" key="5">
    <source>
        <dbReference type="Proteomes" id="UP000177763"/>
    </source>
</evidence>
<dbReference type="AlphaFoldDB" id="A0A1F4VKQ3"/>
<protein>
    <recommendedName>
        <fullName evidence="3">Small ribosomal subunit protein bS16</fullName>
    </recommendedName>
</protein>
<dbReference type="SUPFAM" id="SSF54565">
    <property type="entry name" value="Ribosomal protein S16"/>
    <property type="match status" value="1"/>
</dbReference>
<dbReference type="NCBIfam" id="TIGR00002">
    <property type="entry name" value="S16"/>
    <property type="match status" value="1"/>
</dbReference>
<dbReference type="GO" id="GO:0003735">
    <property type="term" value="F:structural constituent of ribosome"/>
    <property type="evidence" value="ECO:0007669"/>
    <property type="project" value="InterPro"/>
</dbReference>
<organism evidence="4 5">
    <name type="scientific">candidate division WWE3 bacterium RIFCSPLOWO2_12_FULL_36_10</name>
    <dbReference type="NCBI Taxonomy" id="1802630"/>
    <lineage>
        <taxon>Bacteria</taxon>
        <taxon>Katanobacteria</taxon>
    </lineage>
</organism>
<dbReference type="GO" id="GO:0006412">
    <property type="term" value="P:translation"/>
    <property type="evidence" value="ECO:0007669"/>
    <property type="project" value="UniProtKB-UniRule"/>
</dbReference>
<dbReference type="InterPro" id="IPR000307">
    <property type="entry name" value="Ribosomal_bS16"/>
</dbReference>
<dbReference type="Proteomes" id="UP000177763">
    <property type="component" value="Unassembled WGS sequence"/>
</dbReference>
<dbReference type="PANTHER" id="PTHR12919:SF20">
    <property type="entry name" value="SMALL RIBOSOMAL SUBUNIT PROTEIN BS16M"/>
    <property type="match status" value="1"/>
</dbReference>
<keyword evidence="1 3" id="KW-0689">Ribosomal protein</keyword>
<reference evidence="4 5" key="1">
    <citation type="journal article" date="2016" name="Nat. Commun.">
        <title>Thousands of microbial genomes shed light on interconnected biogeochemical processes in an aquifer system.</title>
        <authorList>
            <person name="Anantharaman K."/>
            <person name="Brown C.T."/>
            <person name="Hug L.A."/>
            <person name="Sharon I."/>
            <person name="Castelle C.J."/>
            <person name="Probst A.J."/>
            <person name="Thomas B.C."/>
            <person name="Singh A."/>
            <person name="Wilkins M.J."/>
            <person name="Karaoz U."/>
            <person name="Brodie E.L."/>
            <person name="Williams K.H."/>
            <person name="Hubbard S.S."/>
            <person name="Banfield J.F."/>
        </authorList>
    </citation>
    <scope>NUCLEOTIDE SEQUENCE [LARGE SCALE GENOMIC DNA]</scope>
</reference>
<dbReference type="EMBL" id="MEVN01000005">
    <property type="protein sequence ID" value="OGC57802.1"/>
    <property type="molecule type" value="Genomic_DNA"/>
</dbReference>
<accession>A0A1F4VKQ3</accession>
<dbReference type="STRING" id="1802630.A3H26_00780"/>
<proteinExistence type="inferred from homology"/>
<dbReference type="InterPro" id="IPR023803">
    <property type="entry name" value="Ribosomal_bS16_dom_sf"/>
</dbReference>
<evidence type="ECO:0000313" key="4">
    <source>
        <dbReference type="EMBL" id="OGC57802.1"/>
    </source>
</evidence>
<evidence type="ECO:0000256" key="2">
    <source>
        <dbReference type="ARBA" id="ARBA00023274"/>
    </source>
</evidence>
<dbReference type="HAMAP" id="MF_00385">
    <property type="entry name" value="Ribosomal_bS16"/>
    <property type="match status" value="1"/>
</dbReference>
<dbReference type="GO" id="GO:0005737">
    <property type="term" value="C:cytoplasm"/>
    <property type="evidence" value="ECO:0007669"/>
    <property type="project" value="UniProtKB-ARBA"/>
</dbReference>
<keyword evidence="2 3" id="KW-0687">Ribonucleoprotein</keyword>